<evidence type="ECO:0000313" key="2">
    <source>
        <dbReference type="Proteomes" id="UP000232003"/>
    </source>
</evidence>
<sequence>MGIWGAQIEKTLNSAMDKGYDVVPCKVNVYGFLQEILK</sequence>
<dbReference type="KEGG" id="nfl:COO91_04695"/>
<dbReference type="AlphaFoldDB" id="A0A2K8STP5"/>
<protein>
    <submittedName>
        <fullName evidence="1">Uncharacterized protein</fullName>
    </submittedName>
</protein>
<proteinExistence type="predicted"/>
<dbReference type="Proteomes" id="UP000232003">
    <property type="component" value="Chromosome"/>
</dbReference>
<dbReference type="EMBL" id="CP024785">
    <property type="protein sequence ID" value="AUB38720.1"/>
    <property type="molecule type" value="Genomic_DNA"/>
</dbReference>
<accession>A0A2K8STP5</accession>
<evidence type="ECO:0000313" key="1">
    <source>
        <dbReference type="EMBL" id="AUB38720.1"/>
    </source>
</evidence>
<keyword evidence="2" id="KW-1185">Reference proteome</keyword>
<reference evidence="1 2" key="1">
    <citation type="submission" date="2017-11" db="EMBL/GenBank/DDBJ databases">
        <title>Complete genome of a free-living desiccation-tolerant cyanobacterium and its photosynthetic adaptation to extreme terrestrial habitat.</title>
        <authorList>
            <person name="Shang J."/>
        </authorList>
    </citation>
    <scope>NUCLEOTIDE SEQUENCE [LARGE SCALE GENOMIC DNA]</scope>
    <source>
        <strain evidence="1 2">CCNUN1</strain>
    </source>
</reference>
<gene>
    <name evidence="1" type="ORF">COO91_04695</name>
</gene>
<name>A0A2K8STP5_9NOSO</name>
<organism evidence="1 2">
    <name type="scientific">Nostoc flagelliforme CCNUN1</name>
    <dbReference type="NCBI Taxonomy" id="2038116"/>
    <lineage>
        <taxon>Bacteria</taxon>
        <taxon>Bacillati</taxon>
        <taxon>Cyanobacteriota</taxon>
        <taxon>Cyanophyceae</taxon>
        <taxon>Nostocales</taxon>
        <taxon>Nostocaceae</taxon>
        <taxon>Nostoc</taxon>
    </lineage>
</organism>